<evidence type="ECO:0000313" key="1">
    <source>
        <dbReference type="EMBL" id="MBB4943928.1"/>
    </source>
</evidence>
<accession>A0A7W7S630</accession>
<dbReference type="AlphaFoldDB" id="A0A7W7S630"/>
<comment type="caution">
    <text evidence="1">The sequence shown here is derived from an EMBL/GenBank/DDBJ whole genome shotgun (WGS) entry which is preliminary data.</text>
</comment>
<dbReference type="EMBL" id="JACHJU010000006">
    <property type="protein sequence ID" value="MBB4943928.1"/>
    <property type="molecule type" value="Genomic_DNA"/>
</dbReference>
<protein>
    <submittedName>
        <fullName evidence="1">Uncharacterized protein</fullName>
    </submittedName>
</protein>
<reference evidence="1 2" key="1">
    <citation type="submission" date="2020-08" db="EMBL/GenBank/DDBJ databases">
        <title>Sequencing the genomes of 1000 actinobacteria strains.</title>
        <authorList>
            <person name="Klenk H.-P."/>
        </authorList>
    </citation>
    <scope>NUCLEOTIDE SEQUENCE [LARGE SCALE GENOMIC DNA]</scope>
    <source>
        <strain evidence="1 2">DSM 43023</strain>
    </source>
</reference>
<dbReference type="Proteomes" id="UP000534286">
    <property type="component" value="Unassembled WGS sequence"/>
</dbReference>
<dbReference type="RefSeq" id="WP_184759816.1">
    <property type="nucleotide sequence ID" value="NZ_BAABEK010000126.1"/>
</dbReference>
<gene>
    <name evidence="1" type="ORF">FHR32_008329</name>
</gene>
<keyword evidence="2" id="KW-1185">Reference proteome</keyword>
<proteinExistence type="predicted"/>
<organism evidence="1 2">
    <name type="scientific">Streptosporangium album</name>
    <dbReference type="NCBI Taxonomy" id="47479"/>
    <lineage>
        <taxon>Bacteria</taxon>
        <taxon>Bacillati</taxon>
        <taxon>Actinomycetota</taxon>
        <taxon>Actinomycetes</taxon>
        <taxon>Streptosporangiales</taxon>
        <taxon>Streptosporangiaceae</taxon>
        <taxon>Streptosporangium</taxon>
    </lineage>
</organism>
<name>A0A7W7S630_9ACTN</name>
<evidence type="ECO:0000313" key="2">
    <source>
        <dbReference type="Proteomes" id="UP000534286"/>
    </source>
</evidence>
<sequence length="356" mass="38790">MSTLPRANLVDDFDVAPDGAVWMQIRWLNPAIGGQETQIRRWYANEWQAFPRPSIGPPGSVDQVGVLGAASAQQAWALGTTSESVKAVTETGKSRMFLGTLQDGRWSDVVFTDPETRGLQAGPSFLARGTWAFVGDPVALHWDGRAWKSHKLPGDLGVVALGGEGDNIWALRSDPREPADQPTLIRWMGQGWQPILLPALGGPALGSAPEAYPVDVAINAPDDVWVTGYVGWDMNNEEYEDDPLRARPVALHWDGAAWTCLWGPMSWIFDDAEPDGKGGLWVVASQGWGAPELWHLSGGRWTRARLPAGKGQHAFVSKLVKRAETSEVYAAGHISTNADSYQGIDTSQHATLWRIP</sequence>